<evidence type="ECO:0000256" key="5">
    <source>
        <dbReference type="ARBA" id="ARBA00023136"/>
    </source>
</evidence>
<evidence type="ECO:0000256" key="1">
    <source>
        <dbReference type="ARBA" id="ARBA00004651"/>
    </source>
</evidence>
<protein>
    <recommendedName>
        <fullName evidence="7">EamA domain-containing protein</fullName>
    </recommendedName>
</protein>
<evidence type="ECO:0000256" key="6">
    <source>
        <dbReference type="SAM" id="Phobius"/>
    </source>
</evidence>
<feature type="domain" description="EamA" evidence="7">
    <location>
        <begin position="154"/>
        <end position="290"/>
    </location>
</feature>
<evidence type="ECO:0000259" key="7">
    <source>
        <dbReference type="Pfam" id="PF00892"/>
    </source>
</evidence>
<organism evidence="8 9">
    <name type="scientific">Sulfurospirillum diekertiae</name>
    <dbReference type="NCBI Taxonomy" id="1854492"/>
    <lineage>
        <taxon>Bacteria</taxon>
        <taxon>Pseudomonadati</taxon>
        <taxon>Campylobacterota</taxon>
        <taxon>Epsilonproteobacteria</taxon>
        <taxon>Campylobacterales</taxon>
        <taxon>Sulfurospirillaceae</taxon>
        <taxon>Sulfurospirillum</taxon>
    </lineage>
</organism>
<dbReference type="PANTHER" id="PTHR32322">
    <property type="entry name" value="INNER MEMBRANE TRANSPORTER"/>
    <property type="match status" value="1"/>
</dbReference>
<evidence type="ECO:0000313" key="9">
    <source>
        <dbReference type="Proteomes" id="UP000196005"/>
    </source>
</evidence>
<dbReference type="Proteomes" id="UP000196005">
    <property type="component" value="Chromosome"/>
</dbReference>
<feature type="transmembrane region" description="Helical" evidence="6">
    <location>
        <begin position="272"/>
        <end position="290"/>
    </location>
</feature>
<evidence type="ECO:0000313" key="8">
    <source>
        <dbReference type="EMBL" id="ARU48491.1"/>
    </source>
</evidence>
<comment type="subcellular location">
    <subcellularLocation>
        <location evidence="1">Cell membrane</location>
        <topology evidence="1">Multi-pass membrane protein</topology>
    </subcellularLocation>
</comment>
<dbReference type="PANTHER" id="PTHR32322:SF18">
    <property type="entry name" value="S-ADENOSYLMETHIONINE_S-ADENOSYLHOMOCYSTEINE TRANSPORTER"/>
    <property type="match status" value="1"/>
</dbReference>
<keyword evidence="3 6" id="KW-0812">Transmembrane</keyword>
<feature type="transmembrane region" description="Helical" evidence="6">
    <location>
        <begin position="124"/>
        <end position="147"/>
    </location>
</feature>
<accession>A0A1Y0HK59</accession>
<dbReference type="SUPFAM" id="SSF103481">
    <property type="entry name" value="Multidrug resistance efflux transporter EmrE"/>
    <property type="match status" value="1"/>
</dbReference>
<feature type="transmembrane region" description="Helical" evidence="6">
    <location>
        <begin position="31"/>
        <end position="55"/>
    </location>
</feature>
<dbReference type="Pfam" id="PF00892">
    <property type="entry name" value="EamA"/>
    <property type="match status" value="2"/>
</dbReference>
<evidence type="ECO:0000256" key="3">
    <source>
        <dbReference type="ARBA" id="ARBA00022692"/>
    </source>
</evidence>
<keyword evidence="5 6" id="KW-0472">Membrane</keyword>
<evidence type="ECO:0000256" key="4">
    <source>
        <dbReference type="ARBA" id="ARBA00022989"/>
    </source>
</evidence>
<sequence>MSNEFKAHVMVLLATFLVAGSFILSKKLAGIVHPISLTLLRFTIATFVLAPFVLFHAKKRALIFSTFPRAMLISFFYVLYFLLFFKALEYTDALSTGTLYTLVPLVTAILCIFFFRDRIPLKQLFIYICGIIGTLIVVFKGDIQLLLRFSLGQGEFIFLGAVVSMALYSIFMKIVHKKEDDMSVLVLMTLLSGTLWLLGAKMLWNIPLEWQNLSIKDLSYLLYLSIIATFITAYLYQRGTVLIGPKKVMAYIYLSPASIALLLYFFEGATLSTEVCVGIVISTIATFLLLK</sequence>
<feature type="transmembrane region" description="Helical" evidence="6">
    <location>
        <begin position="97"/>
        <end position="115"/>
    </location>
</feature>
<keyword evidence="4 6" id="KW-1133">Transmembrane helix</keyword>
<dbReference type="RefSeq" id="WP_087438440.1">
    <property type="nucleotide sequence ID" value="NZ_CP021416.1"/>
</dbReference>
<dbReference type="EMBL" id="CP021416">
    <property type="protein sequence ID" value="ARU48491.1"/>
    <property type="molecule type" value="Genomic_DNA"/>
</dbReference>
<feature type="transmembrane region" description="Helical" evidence="6">
    <location>
        <begin position="67"/>
        <end position="85"/>
    </location>
</feature>
<feature type="transmembrane region" description="Helical" evidence="6">
    <location>
        <begin position="184"/>
        <end position="206"/>
    </location>
</feature>
<keyword evidence="2" id="KW-1003">Cell membrane</keyword>
<feature type="transmembrane region" description="Helical" evidence="6">
    <location>
        <begin position="218"/>
        <end position="236"/>
    </location>
</feature>
<dbReference type="GO" id="GO:0005886">
    <property type="term" value="C:plasma membrane"/>
    <property type="evidence" value="ECO:0007669"/>
    <property type="project" value="UniProtKB-SubCell"/>
</dbReference>
<proteinExistence type="predicted"/>
<dbReference type="AlphaFoldDB" id="A0A1Y0HK59"/>
<keyword evidence="9" id="KW-1185">Reference proteome</keyword>
<dbReference type="InterPro" id="IPR000620">
    <property type="entry name" value="EamA_dom"/>
</dbReference>
<name>A0A1Y0HK59_9BACT</name>
<evidence type="ECO:0000256" key="2">
    <source>
        <dbReference type="ARBA" id="ARBA00022475"/>
    </source>
</evidence>
<dbReference type="InterPro" id="IPR037185">
    <property type="entry name" value="EmrE-like"/>
</dbReference>
<feature type="domain" description="EamA" evidence="7">
    <location>
        <begin position="7"/>
        <end position="138"/>
    </location>
</feature>
<dbReference type="InterPro" id="IPR050638">
    <property type="entry name" value="AA-Vitamin_Transporters"/>
</dbReference>
<feature type="transmembrane region" description="Helical" evidence="6">
    <location>
        <begin position="7"/>
        <end position="25"/>
    </location>
</feature>
<reference evidence="9" key="1">
    <citation type="submission" date="2017-05" db="EMBL/GenBank/DDBJ databases">
        <title>Dechlorination kinetics govern the competition between two new strains of the genus Sulfurospirillum.</title>
        <authorList>
            <person name="Buttet G.F."/>
            <person name="Murray A.M."/>
            <person name="Goris T."/>
            <person name="Burion M."/>
            <person name="Lin B."/>
            <person name="Rolle M."/>
            <person name="Maillard J."/>
        </authorList>
    </citation>
    <scope>NUCLEOTIDE SEQUENCE [LARGE SCALE GENOMIC DNA]</scope>
    <source>
        <strain evidence="9">SL2-1</strain>
    </source>
</reference>
<feature type="transmembrane region" description="Helical" evidence="6">
    <location>
        <begin position="153"/>
        <end position="172"/>
    </location>
</feature>
<gene>
    <name evidence="8" type="ORF">Sdiek1_1327</name>
</gene>
<dbReference type="KEGG" id="suls:Sdiek1_1327"/>
<dbReference type="OrthoDB" id="5338957at2"/>
<feature type="transmembrane region" description="Helical" evidence="6">
    <location>
        <begin position="248"/>
        <end position="266"/>
    </location>
</feature>